<dbReference type="Gene3D" id="3.40.50.150">
    <property type="entry name" value="Vaccinia Virus protein VP39"/>
    <property type="match status" value="1"/>
</dbReference>
<feature type="compositionally biased region" description="Polar residues" evidence="2">
    <location>
        <begin position="33"/>
        <end position="44"/>
    </location>
</feature>
<dbReference type="EMBL" id="MU838998">
    <property type="protein sequence ID" value="KAK1771933.1"/>
    <property type="molecule type" value="Genomic_DNA"/>
</dbReference>
<evidence type="ECO:0000313" key="4">
    <source>
        <dbReference type="Proteomes" id="UP001244011"/>
    </source>
</evidence>
<evidence type="ECO:0000256" key="1">
    <source>
        <dbReference type="ARBA" id="ARBA00038158"/>
    </source>
</evidence>
<dbReference type="GO" id="GO:0032259">
    <property type="term" value="P:methylation"/>
    <property type="evidence" value="ECO:0007669"/>
    <property type="project" value="UniProtKB-KW"/>
</dbReference>
<dbReference type="GO" id="GO:0008168">
    <property type="term" value="F:methyltransferase activity"/>
    <property type="evidence" value="ECO:0007669"/>
    <property type="project" value="UniProtKB-KW"/>
</dbReference>
<proteinExistence type="inferred from homology"/>
<accession>A0AAJ0CAH7</accession>
<dbReference type="RefSeq" id="XP_060288146.1">
    <property type="nucleotide sequence ID" value="XM_060426796.1"/>
</dbReference>
<dbReference type="InterPro" id="IPR029063">
    <property type="entry name" value="SAM-dependent_MTases_sf"/>
</dbReference>
<gene>
    <name evidence="3" type="ORF">QBC33DRAFT_525208</name>
</gene>
<dbReference type="PANTHER" id="PTHR43591">
    <property type="entry name" value="METHYLTRANSFERASE"/>
    <property type="match status" value="1"/>
</dbReference>
<dbReference type="PANTHER" id="PTHR43591:SF10">
    <property type="entry name" value="ABC TRANSMEMBRANE TYPE-1 DOMAIN-CONTAINING PROTEIN-RELATED"/>
    <property type="match status" value="1"/>
</dbReference>
<reference evidence="3" key="1">
    <citation type="submission" date="2023-06" db="EMBL/GenBank/DDBJ databases">
        <title>Genome-scale phylogeny and comparative genomics of the fungal order Sordariales.</title>
        <authorList>
            <consortium name="Lawrence Berkeley National Laboratory"/>
            <person name="Hensen N."/>
            <person name="Bonometti L."/>
            <person name="Westerberg I."/>
            <person name="Brannstrom I.O."/>
            <person name="Guillou S."/>
            <person name="Cros-Aarteil S."/>
            <person name="Calhoun S."/>
            <person name="Haridas S."/>
            <person name="Kuo A."/>
            <person name="Mondo S."/>
            <person name="Pangilinan J."/>
            <person name="Riley R."/>
            <person name="Labutti K."/>
            <person name="Andreopoulos B."/>
            <person name="Lipzen A."/>
            <person name="Chen C."/>
            <person name="Yanf M."/>
            <person name="Daum C."/>
            <person name="Ng V."/>
            <person name="Clum A."/>
            <person name="Steindorff A."/>
            <person name="Ohm R."/>
            <person name="Martin F."/>
            <person name="Silar P."/>
            <person name="Natvig D."/>
            <person name="Lalanne C."/>
            <person name="Gautier V."/>
            <person name="Ament-Velasquez S.L."/>
            <person name="Kruys A."/>
            <person name="Hutchinson M.I."/>
            <person name="Powell A.J."/>
            <person name="Barry K."/>
            <person name="Miller A.N."/>
            <person name="Grigoriev I.V."/>
            <person name="Debuchy R."/>
            <person name="Gladieux P."/>
            <person name="Thoren M.H."/>
            <person name="Johannesson H."/>
        </authorList>
    </citation>
    <scope>NUCLEOTIDE SEQUENCE</scope>
    <source>
        <strain evidence="3">8032-3</strain>
    </source>
</reference>
<dbReference type="CDD" id="cd02440">
    <property type="entry name" value="AdoMet_MTases"/>
    <property type="match status" value="1"/>
</dbReference>
<keyword evidence="4" id="KW-1185">Reference proteome</keyword>
<dbReference type="AlphaFoldDB" id="A0AAJ0CAH7"/>
<organism evidence="3 4">
    <name type="scientific">Phialemonium atrogriseum</name>
    <dbReference type="NCBI Taxonomy" id="1093897"/>
    <lineage>
        <taxon>Eukaryota</taxon>
        <taxon>Fungi</taxon>
        <taxon>Dikarya</taxon>
        <taxon>Ascomycota</taxon>
        <taxon>Pezizomycotina</taxon>
        <taxon>Sordariomycetes</taxon>
        <taxon>Sordariomycetidae</taxon>
        <taxon>Cephalothecales</taxon>
        <taxon>Cephalothecaceae</taxon>
        <taxon>Phialemonium</taxon>
    </lineage>
</organism>
<feature type="region of interest" description="Disordered" evidence="2">
    <location>
        <begin position="1"/>
        <end position="67"/>
    </location>
</feature>
<protein>
    <submittedName>
        <fullName evidence="3">S-adenosyl-L-methionine-dependent methyltransferase</fullName>
    </submittedName>
</protein>
<dbReference type="Pfam" id="PF13489">
    <property type="entry name" value="Methyltransf_23"/>
    <property type="match status" value="1"/>
</dbReference>
<dbReference type="SUPFAM" id="SSF53335">
    <property type="entry name" value="S-adenosyl-L-methionine-dependent methyltransferases"/>
    <property type="match status" value="1"/>
</dbReference>
<evidence type="ECO:0000313" key="3">
    <source>
        <dbReference type="EMBL" id="KAK1771933.1"/>
    </source>
</evidence>
<keyword evidence="3" id="KW-0808">Transferase</keyword>
<name>A0AAJ0CAH7_9PEZI</name>
<evidence type="ECO:0000256" key="2">
    <source>
        <dbReference type="SAM" id="MobiDB-lite"/>
    </source>
</evidence>
<dbReference type="GeneID" id="85309983"/>
<dbReference type="Proteomes" id="UP001244011">
    <property type="component" value="Unassembled WGS sequence"/>
</dbReference>
<sequence>MAEKPSTRPAVSTGSEIPPAPASGPSSVPAQSTIATGATATNPSAPLVAAEHPEDDDGSDSVFSGDATSSAASVSSSILEYRTIHGRTYHSERYDTQYFTPNDDRQSESLDIVHHYLTLLLDGKLHLAPIKKDIQKVVDIGTGDGIWAIDFGDEHPSVEVIGTDLSPIQPVWVPPNVKFEIDDATQRWTWPDNTFDFVHIRFLTGAIKDWPALFREAYRCCKPGGYVESGEFAPRYYCDDGTANDETIELWNSVFEEAGKKLGHSFTVIEDNIQETGIRAAGFEDINAFAYKAPVGGWTADKKLAEVGRYSQLALENDMEGYTLFLCTTVLGWSKEEYQLFLMSMRKILRNTRNIHTYCKYKYVYGRKPGGLAAA</sequence>
<comment type="similarity">
    <text evidence="1">Belongs to the methyltransferase superfamily. LaeA methyltransferase family.</text>
</comment>
<keyword evidence="3" id="KW-0489">Methyltransferase</keyword>
<feature type="compositionally biased region" description="Low complexity" evidence="2">
    <location>
        <begin position="23"/>
        <end position="32"/>
    </location>
</feature>
<comment type="caution">
    <text evidence="3">The sequence shown here is derived from an EMBL/GenBank/DDBJ whole genome shotgun (WGS) entry which is preliminary data.</text>
</comment>